<keyword evidence="2" id="KW-1185">Reference proteome</keyword>
<gene>
    <name evidence="1" type="ORF">RRG08_058768</name>
</gene>
<proteinExistence type="predicted"/>
<dbReference type="AlphaFoldDB" id="A0AAE0YWF6"/>
<reference evidence="1" key="1">
    <citation type="journal article" date="2023" name="G3 (Bethesda)">
        <title>A reference genome for the long-term kleptoplast-retaining sea slug Elysia crispata morphotype clarki.</title>
        <authorList>
            <person name="Eastman K.E."/>
            <person name="Pendleton A.L."/>
            <person name="Shaikh M.A."/>
            <person name="Suttiyut T."/>
            <person name="Ogas R."/>
            <person name="Tomko P."/>
            <person name="Gavelis G."/>
            <person name="Widhalm J.R."/>
            <person name="Wisecaver J.H."/>
        </authorList>
    </citation>
    <scope>NUCLEOTIDE SEQUENCE</scope>
    <source>
        <strain evidence="1">ECLA1</strain>
    </source>
</reference>
<evidence type="ECO:0000313" key="2">
    <source>
        <dbReference type="Proteomes" id="UP001283361"/>
    </source>
</evidence>
<accession>A0AAE0YWF6</accession>
<sequence length="119" mass="13441">MPSNIDRVNRATVLSAASFFLSNYKNVAVKYYLHSSNFSQFVEKPQPPSPRIYREHLGAQSPTDLLVGGKGGGRTGRQLWDLFWLWRRDSVLTPPSPLKHQVVKHGTQCRIETQPHAGN</sequence>
<evidence type="ECO:0000313" key="1">
    <source>
        <dbReference type="EMBL" id="KAK3758498.1"/>
    </source>
</evidence>
<dbReference type="EMBL" id="JAWDGP010005269">
    <property type="protein sequence ID" value="KAK3758498.1"/>
    <property type="molecule type" value="Genomic_DNA"/>
</dbReference>
<organism evidence="1 2">
    <name type="scientific">Elysia crispata</name>
    <name type="common">lettuce slug</name>
    <dbReference type="NCBI Taxonomy" id="231223"/>
    <lineage>
        <taxon>Eukaryota</taxon>
        <taxon>Metazoa</taxon>
        <taxon>Spiralia</taxon>
        <taxon>Lophotrochozoa</taxon>
        <taxon>Mollusca</taxon>
        <taxon>Gastropoda</taxon>
        <taxon>Heterobranchia</taxon>
        <taxon>Euthyneura</taxon>
        <taxon>Panpulmonata</taxon>
        <taxon>Sacoglossa</taxon>
        <taxon>Placobranchoidea</taxon>
        <taxon>Plakobranchidae</taxon>
        <taxon>Elysia</taxon>
    </lineage>
</organism>
<comment type="caution">
    <text evidence="1">The sequence shown here is derived from an EMBL/GenBank/DDBJ whole genome shotgun (WGS) entry which is preliminary data.</text>
</comment>
<dbReference type="Proteomes" id="UP001283361">
    <property type="component" value="Unassembled WGS sequence"/>
</dbReference>
<name>A0AAE0YWF6_9GAST</name>
<protein>
    <submittedName>
        <fullName evidence="1">Uncharacterized protein</fullName>
    </submittedName>
</protein>